<feature type="transmembrane region" description="Helical" evidence="1">
    <location>
        <begin position="39"/>
        <end position="60"/>
    </location>
</feature>
<feature type="transmembrane region" description="Helical" evidence="1">
    <location>
        <begin position="67"/>
        <end position="88"/>
    </location>
</feature>
<name>X1NFP8_9ZZZZ</name>
<evidence type="ECO:0000313" key="2">
    <source>
        <dbReference type="EMBL" id="GAI29021.1"/>
    </source>
</evidence>
<keyword evidence="1" id="KW-1133">Transmembrane helix</keyword>
<keyword evidence="1" id="KW-0812">Transmembrane</keyword>
<proteinExistence type="predicted"/>
<dbReference type="AlphaFoldDB" id="X1NFP8"/>
<feature type="transmembrane region" description="Helical" evidence="1">
    <location>
        <begin position="94"/>
        <end position="112"/>
    </location>
</feature>
<keyword evidence="1" id="KW-0472">Membrane</keyword>
<gene>
    <name evidence="2" type="ORF">S06H3_34323</name>
</gene>
<protein>
    <recommendedName>
        <fullName evidence="3">Glycosyltransferase RgtA/B/C/D-like domain-containing protein</fullName>
    </recommendedName>
</protein>
<evidence type="ECO:0008006" key="3">
    <source>
        <dbReference type="Google" id="ProtNLM"/>
    </source>
</evidence>
<comment type="caution">
    <text evidence="2">The sequence shown here is derived from an EMBL/GenBank/DDBJ whole genome shotgun (WGS) entry which is preliminary data.</text>
</comment>
<feature type="transmembrane region" description="Helical" evidence="1">
    <location>
        <begin position="119"/>
        <end position="138"/>
    </location>
</feature>
<dbReference type="EMBL" id="BARV01020589">
    <property type="protein sequence ID" value="GAI29021.1"/>
    <property type="molecule type" value="Genomic_DNA"/>
</dbReference>
<feature type="non-terminal residue" evidence="2">
    <location>
        <position position="1"/>
    </location>
</feature>
<sequence length="244" mass="27596">VVATPRGILIFDPEYIVETNITKSLTGSESHIAVVQTRILLSSIFAVLGLVAAILALAVIKPKRTAISVLAMAIALLLLLPLAKQFGWELIHRLYLYSLPFMAYFGAMLLDLGRKTSAVTLCLFLIAACPLFVISHYGNQAFDYWSPSHVASVHYVDGVKKNSDYPFAKLNQLGWQDNQLVFDNNFPQEKHYFVISQHNDATYDFLYNQPQFVDRVWSWLDNSPDYSCIYVNPDLSLYIHEGQE</sequence>
<evidence type="ECO:0000256" key="1">
    <source>
        <dbReference type="SAM" id="Phobius"/>
    </source>
</evidence>
<reference evidence="2" key="1">
    <citation type="journal article" date="2014" name="Front. Microbiol.">
        <title>High frequency of phylogenetically diverse reductive dehalogenase-homologous genes in deep subseafloor sedimentary metagenomes.</title>
        <authorList>
            <person name="Kawai M."/>
            <person name="Futagami T."/>
            <person name="Toyoda A."/>
            <person name="Takaki Y."/>
            <person name="Nishi S."/>
            <person name="Hori S."/>
            <person name="Arai W."/>
            <person name="Tsubouchi T."/>
            <person name="Morono Y."/>
            <person name="Uchiyama I."/>
            <person name="Ito T."/>
            <person name="Fujiyama A."/>
            <person name="Inagaki F."/>
            <person name="Takami H."/>
        </authorList>
    </citation>
    <scope>NUCLEOTIDE SEQUENCE</scope>
    <source>
        <strain evidence="2">Expedition CK06-06</strain>
    </source>
</reference>
<accession>X1NFP8</accession>
<organism evidence="2">
    <name type="scientific">marine sediment metagenome</name>
    <dbReference type="NCBI Taxonomy" id="412755"/>
    <lineage>
        <taxon>unclassified sequences</taxon>
        <taxon>metagenomes</taxon>
        <taxon>ecological metagenomes</taxon>
    </lineage>
</organism>